<evidence type="ECO:0000313" key="2">
    <source>
        <dbReference type="Proteomes" id="UP000663850"/>
    </source>
</evidence>
<protein>
    <submittedName>
        <fullName evidence="1">Uncharacterized protein</fullName>
    </submittedName>
</protein>
<dbReference type="Proteomes" id="UP000663850">
    <property type="component" value="Unassembled WGS sequence"/>
</dbReference>
<organism evidence="1 2">
    <name type="scientific">Rhizoctonia solani</name>
    <dbReference type="NCBI Taxonomy" id="456999"/>
    <lineage>
        <taxon>Eukaryota</taxon>
        <taxon>Fungi</taxon>
        <taxon>Dikarya</taxon>
        <taxon>Basidiomycota</taxon>
        <taxon>Agaricomycotina</taxon>
        <taxon>Agaricomycetes</taxon>
        <taxon>Cantharellales</taxon>
        <taxon>Ceratobasidiaceae</taxon>
        <taxon>Rhizoctonia</taxon>
    </lineage>
</organism>
<accession>A0A8H3HC91</accession>
<name>A0A8H3HC91_9AGAM</name>
<proteinExistence type="predicted"/>
<comment type="caution">
    <text evidence="1">The sequence shown here is derived from an EMBL/GenBank/DDBJ whole genome shotgun (WGS) entry which is preliminary data.</text>
</comment>
<dbReference type="EMBL" id="CAJMWZ010004819">
    <property type="protein sequence ID" value="CAE6495890.1"/>
    <property type="molecule type" value="Genomic_DNA"/>
</dbReference>
<sequence length="152" mass="17267">MSSIDFNAIANAVFEELYDARGQPSELDEGFAEQYFQRLADYSGEPCTPEYHKSVLNLLRHSSSPLVDAVIPDEHLKFVAANIHSDWLIPGSCKIFGNIKPGAPYQFEVTSAFHFIRVSVYSPHSKWDRAEFLSHFPVNVPHQKGEGKWERN</sequence>
<gene>
    <name evidence="1" type="ORF">RDB_LOCUS89689</name>
</gene>
<evidence type="ECO:0000313" key="1">
    <source>
        <dbReference type="EMBL" id="CAE6495890.1"/>
    </source>
</evidence>
<dbReference type="AlphaFoldDB" id="A0A8H3HC91"/>
<reference evidence="1" key="1">
    <citation type="submission" date="2021-01" db="EMBL/GenBank/DDBJ databases">
        <authorList>
            <person name="Kaushik A."/>
        </authorList>
    </citation>
    <scope>NUCLEOTIDE SEQUENCE</scope>
    <source>
        <strain evidence="1">Type strain: AG8-Rh-89/</strain>
    </source>
</reference>